<organism evidence="7 8">
    <name type="scientific">Berkelbacteria bacterium GW2011_GWB1_38_5</name>
    <dbReference type="NCBI Taxonomy" id="1618336"/>
    <lineage>
        <taxon>Bacteria</taxon>
        <taxon>Candidatus Berkelbacteria</taxon>
    </lineage>
</organism>
<dbReference type="SUPFAM" id="SSF54523">
    <property type="entry name" value="Pili subunits"/>
    <property type="match status" value="1"/>
</dbReference>
<evidence type="ECO:0000256" key="4">
    <source>
        <dbReference type="ARBA" id="ARBA00022989"/>
    </source>
</evidence>
<dbReference type="PANTHER" id="PTHR30093">
    <property type="entry name" value="GENERAL SECRETION PATHWAY PROTEIN G"/>
    <property type="match status" value="1"/>
</dbReference>
<dbReference type="STRING" id="1618336.US94_C0003G0001"/>
<dbReference type="PANTHER" id="PTHR30093:SF44">
    <property type="entry name" value="TYPE II SECRETION SYSTEM CORE PROTEIN G"/>
    <property type="match status" value="1"/>
</dbReference>
<feature type="transmembrane region" description="Helical" evidence="6">
    <location>
        <begin position="12"/>
        <end position="31"/>
    </location>
</feature>
<dbReference type="NCBIfam" id="TIGR02532">
    <property type="entry name" value="IV_pilin_GFxxxE"/>
    <property type="match status" value="1"/>
</dbReference>
<keyword evidence="3 6" id="KW-0812">Transmembrane</keyword>
<dbReference type="InterPro" id="IPR045584">
    <property type="entry name" value="Pilin-like"/>
</dbReference>
<dbReference type="PRINTS" id="PR00813">
    <property type="entry name" value="BCTERIALGSPG"/>
</dbReference>
<evidence type="ECO:0000256" key="3">
    <source>
        <dbReference type="ARBA" id="ARBA00022692"/>
    </source>
</evidence>
<evidence type="ECO:0008006" key="9">
    <source>
        <dbReference type="Google" id="ProtNLM"/>
    </source>
</evidence>
<dbReference type="GO" id="GO:0015627">
    <property type="term" value="C:type II protein secretion system complex"/>
    <property type="evidence" value="ECO:0007669"/>
    <property type="project" value="InterPro"/>
</dbReference>
<dbReference type="InterPro" id="IPR000983">
    <property type="entry name" value="Bac_GSPG_pilin"/>
</dbReference>
<dbReference type="EMBL" id="LBUX01000003">
    <property type="protein sequence ID" value="KKQ74483.1"/>
    <property type="molecule type" value="Genomic_DNA"/>
</dbReference>
<dbReference type="Gene3D" id="3.30.700.10">
    <property type="entry name" value="Glycoprotein, Type 4 Pilin"/>
    <property type="match status" value="1"/>
</dbReference>
<evidence type="ECO:0000256" key="6">
    <source>
        <dbReference type="SAM" id="Phobius"/>
    </source>
</evidence>
<protein>
    <recommendedName>
        <fullName evidence="9">General secretion pathway protein G</fullName>
    </recommendedName>
</protein>
<dbReference type="GO" id="GO:0015628">
    <property type="term" value="P:protein secretion by the type II secretion system"/>
    <property type="evidence" value="ECO:0007669"/>
    <property type="project" value="InterPro"/>
</dbReference>
<feature type="non-terminal residue" evidence="7">
    <location>
        <position position="112"/>
    </location>
</feature>
<dbReference type="Proteomes" id="UP000034498">
    <property type="component" value="Unassembled WGS sequence"/>
</dbReference>
<gene>
    <name evidence="7" type="ORF">US94_C0003G0001</name>
</gene>
<dbReference type="AlphaFoldDB" id="A0A0G0K430"/>
<dbReference type="Pfam" id="PF07963">
    <property type="entry name" value="N_methyl"/>
    <property type="match status" value="1"/>
</dbReference>
<keyword evidence="5 6" id="KW-0472">Membrane</keyword>
<sequence>MKIKNGFTLIEILVVIMIIGLIVGGIALNLARAQKKGRDTQRITDMTSVAQALGAYYADKHIYPTGITGDGGANYNDLSSQLIPSYIQVLPQEVNDDYVYRYACSGTPICSK</sequence>
<keyword evidence="2" id="KW-0488">Methylation</keyword>
<dbReference type="GO" id="GO:0016020">
    <property type="term" value="C:membrane"/>
    <property type="evidence" value="ECO:0007669"/>
    <property type="project" value="UniProtKB-SubCell"/>
</dbReference>
<evidence type="ECO:0000256" key="2">
    <source>
        <dbReference type="ARBA" id="ARBA00022481"/>
    </source>
</evidence>
<comment type="caution">
    <text evidence="7">The sequence shown here is derived from an EMBL/GenBank/DDBJ whole genome shotgun (WGS) entry which is preliminary data.</text>
</comment>
<dbReference type="InterPro" id="IPR012902">
    <property type="entry name" value="N_methyl_site"/>
</dbReference>
<proteinExistence type="predicted"/>
<evidence type="ECO:0000313" key="7">
    <source>
        <dbReference type="EMBL" id="KKQ74483.1"/>
    </source>
</evidence>
<evidence type="ECO:0000313" key="8">
    <source>
        <dbReference type="Proteomes" id="UP000034498"/>
    </source>
</evidence>
<name>A0A0G0K430_9BACT</name>
<comment type="subcellular location">
    <subcellularLocation>
        <location evidence="1">Membrane</location>
        <topology evidence="1">Single-pass membrane protein</topology>
    </subcellularLocation>
</comment>
<accession>A0A0G0K430</accession>
<evidence type="ECO:0000256" key="1">
    <source>
        <dbReference type="ARBA" id="ARBA00004167"/>
    </source>
</evidence>
<reference evidence="7 8" key="1">
    <citation type="journal article" date="2015" name="Nature">
        <title>rRNA introns, odd ribosomes, and small enigmatic genomes across a large radiation of phyla.</title>
        <authorList>
            <person name="Brown C.T."/>
            <person name="Hug L.A."/>
            <person name="Thomas B.C."/>
            <person name="Sharon I."/>
            <person name="Castelle C.J."/>
            <person name="Singh A."/>
            <person name="Wilkins M.J."/>
            <person name="Williams K.H."/>
            <person name="Banfield J.F."/>
        </authorList>
    </citation>
    <scope>NUCLEOTIDE SEQUENCE [LARGE SCALE GENOMIC DNA]</scope>
</reference>
<evidence type="ECO:0000256" key="5">
    <source>
        <dbReference type="ARBA" id="ARBA00023136"/>
    </source>
</evidence>
<keyword evidence="4 6" id="KW-1133">Transmembrane helix</keyword>